<dbReference type="EMBL" id="CACTIH010003856">
    <property type="protein sequence ID" value="CAA2986356.1"/>
    <property type="molecule type" value="Genomic_DNA"/>
</dbReference>
<dbReference type="Gramene" id="OE9A026306T1">
    <property type="protein sequence ID" value="OE9A026306C1"/>
    <property type="gene ID" value="OE9A026306"/>
</dbReference>
<comment type="caution">
    <text evidence="6">The sequence shown here is derived from an EMBL/GenBank/DDBJ whole genome shotgun (WGS) entry which is preliminary data.</text>
</comment>
<organism evidence="6 7">
    <name type="scientific">Olea europaea subsp. europaea</name>
    <dbReference type="NCBI Taxonomy" id="158383"/>
    <lineage>
        <taxon>Eukaryota</taxon>
        <taxon>Viridiplantae</taxon>
        <taxon>Streptophyta</taxon>
        <taxon>Embryophyta</taxon>
        <taxon>Tracheophyta</taxon>
        <taxon>Spermatophyta</taxon>
        <taxon>Magnoliopsida</taxon>
        <taxon>eudicotyledons</taxon>
        <taxon>Gunneridae</taxon>
        <taxon>Pentapetalae</taxon>
        <taxon>asterids</taxon>
        <taxon>lamiids</taxon>
        <taxon>Lamiales</taxon>
        <taxon>Oleaceae</taxon>
        <taxon>Oleeae</taxon>
        <taxon>Olea</taxon>
    </lineage>
</organism>
<keyword evidence="3" id="KW-0804">Transcription</keyword>
<evidence type="ECO:0000256" key="2">
    <source>
        <dbReference type="ARBA" id="ARBA00023125"/>
    </source>
</evidence>
<evidence type="ECO:0000256" key="3">
    <source>
        <dbReference type="ARBA" id="ARBA00023163"/>
    </source>
</evidence>
<feature type="domain" description="NAC" evidence="5">
    <location>
        <begin position="40"/>
        <end position="179"/>
    </location>
</feature>
<dbReference type="Gene3D" id="2.170.150.80">
    <property type="entry name" value="NAC domain"/>
    <property type="match status" value="1"/>
</dbReference>
<dbReference type="SUPFAM" id="SSF101941">
    <property type="entry name" value="NAC domain"/>
    <property type="match status" value="1"/>
</dbReference>
<dbReference type="GO" id="GO:0003677">
    <property type="term" value="F:DNA binding"/>
    <property type="evidence" value="ECO:0007669"/>
    <property type="project" value="UniProtKB-KW"/>
</dbReference>
<dbReference type="AlphaFoldDB" id="A0A8S0S3M8"/>
<dbReference type="OrthoDB" id="929120at2759"/>
<reference evidence="6 7" key="1">
    <citation type="submission" date="2019-12" db="EMBL/GenBank/DDBJ databases">
        <authorList>
            <person name="Alioto T."/>
            <person name="Alioto T."/>
            <person name="Gomez Garrido J."/>
        </authorList>
    </citation>
    <scope>NUCLEOTIDE SEQUENCE [LARGE SCALE GENOMIC DNA]</scope>
</reference>
<name>A0A8S0S3M8_OLEEU</name>
<evidence type="ECO:0000256" key="4">
    <source>
        <dbReference type="ARBA" id="ARBA00023242"/>
    </source>
</evidence>
<evidence type="ECO:0000313" key="7">
    <source>
        <dbReference type="Proteomes" id="UP000594638"/>
    </source>
</evidence>
<dbReference type="Pfam" id="PF02365">
    <property type="entry name" value="NAM"/>
    <property type="match status" value="1"/>
</dbReference>
<evidence type="ECO:0000256" key="1">
    <source>
        <dbReference type="ARBA" id="ARBA00023015"/>
    </source>
</evidence>
<protein>
    <submittedName>
        <fullName evidence="6">NAC domain-containing 67-like</fullName>
    </submittedName>
</protein>
<dbReference type="Proteomes" id="UP000594638">
    <property type="component" value="Unassembled WGS sequence"/>
</dbReference>
<dbReference type="PROSITE" id="PS51005">
    <property type="entry name" value="NAC"/>
    <property type="match status" value="1"/>
</dbReference>
<proteinExistence type="predicted"/>
<dbReference type="InterPro" id="IPR036093">
    <property type="entry name" value="NAC_dom_sf"/>
</dbReference>
<gene>
    <name evidence="6" type="ORF">OLEA9_A026306</name>
</gene>
<evidence type="ECO:0000259" key="5">
    <source>
        <dbReference type="PROSITE" id="PS51005"/>
    </source>
</evidence>
<dbReference type="InterPro" id="IPR003441">
    <property type="entry name" value="NAC-dom"/>
</dbReference>
<accession>A0A8S0S3M8</accession>
<evidence type="ECO:0000313" key="6">
    <source>
        <dbReference type="EMBL" id="CAA2986356.1"/>
    </source>
</evidence>
<keyword evidence="1" id="KW-0805">Transcription regulation</keyword>
<keyword evidence="2" id="KW-0238">DNA-binding</keyword>
<keyword evidence="7" id="KW-1185">Reference proteome</keyword>
<keyword evidence="4" id="KW-0539">Nucleus</keyword>
<dbReference type="GO" id="GO:0006355">
    <property type="term" value="P:regulation of DNA-templated transcription"/>
    <property type="evidence" value="ECO:0007669"/>
    <property type="project" value="InterPro"/>
</dbReference>
<sequence length="179" mass="20647">MDHIFQLFDQPGIEYPNPPHKNPANPLDPDFFDGVLQIPQNQLQALHIPSETVLIEILGRRLRNEPINEIWINQINFYQHSPATLGGISFQAHNGTFFFITPIARCGLNRINRTIEEGGSWSHAGGRVKEIMDGGHRVRSRRSYHYKPPAADADRWLMKEYTVYPLHEMNNFAVVKLHR</sequence>